<accession>A0A4Q5L8Z7</accession>
<evidence type="ECO:0000313" key="3">
    <source>
        <dbReference type="Proteomes" id="UP000294155"/>
    </source>
</evidence>
<proteinExistence type="predicted"/>
<reference evidence="2 3" key="1">
    <citation type="submission" date="2019-02" db="EMBL/GenBank/DDBJ databases">
        <title>Bacterial novel species isolated from soil.</title>
        <authorList>
            <person name="Jung H.-Y."/>
        </authorList>
    </citation>
    <scope>NUCLEOTIDE SEQUENCE [LARGE SCALE GENOMIC DNA]</scope>
    <source>
        <strain evidence="2 3">1-3-3-3</strain>
    </source>
</reference>
<evidence type="ECO:0000256" key="1">
    <source>
        <dbReference type="SAM" id="SignalP"/>
    </source>
</evidence>
<dbReference type="AlphaFoldDB" id="A0A4Q5L8Z7"/>
<dbReference type="RefSeq" id="WP_129921918.1">
    <property type="nucleotide sequence ID" value="NZ_SEWE01000033.1"/>
</dbReference>
<organism evidence="2 3">
    <name type="scientific">Hymenobacter persicinus</name>
    <dbReference type="NCBI Taxonomy" id="2025506"/>
    <lineage>
        <taxon>Bacteria</taxon>
        <taxon>Pseudomonadati</taxon>
        <taxon>Bacteroidota</taxon>
        <taxon>Cytophagia</taxon>
        <taxon>Cytophagales</taxon>
        <taxon>Hymenobacteraceae</taxon>
        <taxon>Hymenobacter</taxon>
    </lineage>
</organism>
<protein>
    <submittedName>
        <fullName evidence="2">Uncharacterized protein</fullName>
    </submittedName>
</protein>
<dbReference type="EMBL" id="SEWE01000033">
    <property type="protein sequence ID" value="RYU78210.1"/>
    <property type="molecule type" value="Genomic_DNA"/>
</dbReference>
<gene>
    <name evidence="2" type="ORF">EWM57_14710</name>
</gene>
<feature type="chain" id="PRO_5020825857" evidence="1">
    <location>
        <begin position="28"/>
        <end position="67"/>
    </location>
</feature>
<feature type="signal peptide" evidence="1">
    <location>
        <begin position="1"/>
        <end position="27"/>
    </location>
</feature>
<evidence type="ECO:0000313" key="2">
    <source>
        <dbReference type="EMBL" id="RYU78210.1"/>
    </source>
</evidence>
<comment type="caution">
    <text evidence="2">The sequence shown here is derived from an EMBL/GenBank/DDBJ whole genome shotgun (WGS) entry which is preliminary data.</text>
</comment>
<keyword evidence="3" id="KW-1185">Reference proteome</keyword>
<dbReference type="Proteomes" id="UP000294155">
    <property type="component" value="Unassembled WGS sequence"/>
</dbReference>
<sequence length="67" mass="7569">MKASLVLRFAFLLFALTVLVPASPAAAADRSPYVRAVSKGRVVLHRPNYKVYRGSQPHGPLYRFFHR</sequence>
<keyword evidence="1" id="KW-0732">Signal</keyword>
<name>A0A4Q5L8Z7_9BACT</name>